<name>A0A8S0ZN84_ARCPL</name>
<dbReference type="InterPro" id="IPR005135">
    <property type="entry name" value="Endo/exonuclease/phosphatase"/>
</dbReference>
<accession>A0A8S0ZN84</accession>
<sequence length="238" mass="27262">MRTEAWDIGVVSVYLEGDKPLEPYVRWIRKIVRELGTRKILLGGDINAWNVWWGSAKTDTRGEAMEGLMQELGLEVLNRGSEPTFDTTRGGKRYTSCVDITTCSVDLLGQIDNWRVAGDVTSSDHNTILFDLKLSKAKGIDIQRTTRVYNTRKANWSQFREKLTQSWKNDKITKSEVEKIVNKEELEGRITKLIENIKTASEESIPKLSRKRKCIYKLLCNEKDKAILIKVAIKDIVQ</sequence>
<evidence type="ECO:0000313" key="2">
    <source>
        <dbReference type="EMBL" id="CAB3234243.1"/>
    </source>
</evidence>
<organism evidence="2 3">
    <name type="scientific">Arctia plantaginis</name>
    <name type="common">Wood tiger moth</name>
    <name type="synonym">Phalaena plantaginis</name>
    <dbReference type="NCBI Taxonomy" id="874455"/>
    <lineage>
        <taxon>Eukaryota</taxon>
        <taxon>Metazoa</taxon>
        <taxon>Ecdysozoa</taxon>
        <taxon>Arthropoda</taxon>
        <taxon>Hexapoda</taxon>
        <taxon>Insecta</taxon>
        <taxon>Pterygota</taxon>
        <taxon>Neoptera</taxon>
        <taxon>Endopterygota</taxon>
        <taxon>Lepidoptera</taxon>
        <taxon>Glossata</taxon>
        <taxon>Ditrysia</taxon>
        <taxon>Noctuoidea</taxon>
        <taxon>Erebidae</taxon>
        <taxon>Arctiinae</taxon>
        <taxon>Arctia</taxon>
    </lineage>
</organism>
<dbReference type="AlphaFoldDB" id="A0A8S0ZN84"/>
<keyword evidence="3" id="KW-1185">Reference proteome</keyword>
<reference evidence="2 3" key="1">
    <citation type="submission" date="2020-04" db="EMBL/GenBank/DDBJ databases">
        <authorList>
            <person name="Wallbank WR R."/>
            <person name="Pardo Diaz C."/>
            <person name="Kozak K."/>
            <person name="Martin S."/>
            <person name="Jiggins C."/>
            <person name="Moest M."/>
            <person name="Warren A I."/>
            <person name="Byers J.R.P. K."/>
            <person name="Montejo-Kovacevich G."/>
            <person name="Yen C E."/>
        </authorList>
    </citation>
    <scope>NUCLEOTIDE SEQUENCE [LARGE SCALE GENOMIC DNA]</scope>
</reference>
<dbReference type="Gene3D" id="3.60.10.10">
    <property type="entry name" value="Endonuclease/exonuclease/phosphatase"/>
    <property type="match status" value="1"/>
</dbReference>
<dbReference type="PANTHER" id="PTHR33273:SF4">
    <property type="entry name" value="ENDONUCLEASE_EXONUCLEASE_PHOSPHATASE DOMAIN-CONTAINING PROTEIN"/>
    <property type="match status" value="1"/>
</dbReference>
<dbReference type="SUPFAM" id="SSF56219">
    <property type="entry name" value="DNase I-like"/>
    <property type="match status" value="1"/>
</dbReference>
<dbReference type="GO" id="GO:0003824">
    <property type="term" value="F:catalytic activity"/>
    <property type="evidence" value="ECO:0007669"/>
    <property type="project" value="InterPro"/>
</dbReference>
<protein>
    <recommendedName>
        <fullName evidence="1">Endonuclease/exonuclease/phosphatase domain-containing protein</fullName>
    </recommendedName>
</protein>
<dbReference type="OrthoDB" id="411871at2759"/>
<evidence type="ECO:0000313" key="3">
    <source>
        <dbReference type="Proteomes" id="UP000494106"/>
    </source>
</evidence>
<evidence type="ECO:0000259" key="1">
    <source>
        <dbReference type="Pfam" id="PF14529"/>
    </source>
</evidence>
<dbReference type="PANTHER" id="PTHR33273">
    <property type="entry name" value="DOMAIN-CONTAINING PROTEIN, PUTATIVE-RELATED"/>
    <property type="match status" value="1"/>
</dbReference>
<dbReference type="InterPro" id="IPR036691">
    <property type="entry name" value="Endo/exonu/phosph_ase_sf"/>
</dbReference>
<dbReference type="Proteomes" id="UP000494106">
    <property type="component" value="Unassembled WGS sequence"/>
</dbReference>
<gene>
    <name evidence="2" type="ORF">APLA_LOCUS5536</name>
</gene>
<feature type="domain" description="Endonuclease/exonuclease/phosphatase" evidence="1">
    <location>
        <begin position="10"/>
        <end position="128"/>
    </location>
</feature>
<comment type="caution">
    <text evidence="2">The sequence shown here is derived from an EMBL/GenBank/DDBJ whole genome shotgun (WGS) entry which is preliminary data.</text>
</comment>
<proteinExistence type="predicted"/>
<dbReference type="Pfam" id="PF14529">
    <property type="entry name" value="Exo_endo_phos_2"/>
    <property type="match status" value="1"/>
</dbReference>
<dbReference type="EMBL" id="CADEBC010000481">
    <property type="protein sequence ID" value="CAB3234243.1"/>
    <property type="molecule type" value="Genomic_DNA"/>
</dbReference>